<evidence type="ECO:0000313" key="2">
    <source>
        <dbReference type="EMBL" id="MFC6906581.1"/>
    </source>
</evidence>
<organism evidence="2 3">
    <name type="scientific">Halalkalicoccus tibetensis</name>
    <dbReference type="NCBI Taxonomy" id="175632"/>
    <lineage>
        <taxon>Archaea</taxon>
        <taxon>Methanobacteriati</taxon>
        <taxon>Methanobacteriota</taxon>
        <taxon>Stenosarchaea group</taxon>
        <taxon>Halobacteria</taxon>
        <taxon>Halobacteriales</taxon>
        <taxon>Halococcaceae</taxon>
        <taxon>Halalkalicoccus</taxon>
    </lineage>
</organism>
<evidence type="ECO:0000256" key="1">
    <source>
        <dbReference type="SAM" id="Phobius"/>
    </source>
</evidence>
<name>A0ABD5V739_9EURY</name>
<keyword evidence="1" id="KW-0472">Membrane</keyword>
<gene>
    <name evidence="2" type="ORF">ACFQGH_15400</name>
</gene>
<dbReference type="EMBL" id="JBHSXQ010000004">
    <property type="protein sequence ID" value="MFC6906581.1"/>
    <property type="molecule type" value="Genomic_DNA"/>
</dbReference>
<comment type="caution">
    <text evidence="2">The sequence shown here is derived from an EMBL/GenBank/DDBJ whole genome shotgun (WGS) entry which is preliminary data.</text>
</comment>
<keyword evidence="3" id="KW-1185">Reference proteome</keyword>
<evidence type="ECO:0008006" key="4">
    <source>
        <dbReference type="Google" id="ProtNLM"/>
    </source>
</evidence>
<feature type="transmembrane region" description="Helical" evidence="1">
    <location>
        <begin position="69"/>
        <end position="94"/>
    </location>
</feature>
<protein>
    <recommendedName>
        <fullName evidence="4">DoxX family protein</fullName>
    </recommendedName>
</protein>
<keyword evidence="1" id="KW-1133">Transmembrane helix</keyword>
<accession>A0ABD5V739</accession>
<feature type="transmembrane region" description="Helical" evidence="1">
    <location>
        <begin position="39"/>
        <end position="63"/>
    </location>
</feature>
<reference evidence="2 3" key="1">
    <citation type="journal article" date="2019" name="Int. J. Syst. Evol. Microbiol.">
        <title>The Global Catalogue of Microorganisms (GCM) 10K type strain sequencing project: providing services to taxonomists for standard genome sequencing and annotation.</title>
        <authorList>
            <consortium name="The Broad Institute Genomics Platform"/>
            <consortium name="The Broad Institute Genome Sequencing Center for Infectious Disease"/>
            <person name="Wu L."/>
            <person name="Ma J."/>
        </authorList>
    </citation>
    <scope>NUCLEOTIDE SEQUENCE [LARGE SCALE GENOMIC DNA]</scope>
    <source>
        <strain evidence="2 3">CGMCC 1.3240</strain>
    </source>
</reference>
<evidence type="ECO:0000313" key="3">
    <source>
        <dbReference type="Proteomes" id="UP001596312"/>
    </source>
</evidence>
<keyword evidence="1" id="KW-0812">Transmembrane</keyword>
<dbReference type="AlphaFoldDB" id="A0ABD5V739"/>
<dbReference type="RefSeq" id="WP_340605150.1">
    <property type="nucleotide sequence ID" value="NZ_JBBMXV010000004.1"/>
</dbReference>
<feature type="transmembrane region" description="Helical" evidence="1">
    <location>
        <begin position="101"/>
        <end position="118"/>
    </location>
</feature>
<feature type="transmembrane region" description="Helical" evidence="1">
    <location>
        <begin position="138"/>
        <end position="156"/>
    </location>
</feature>
<proteinExistence type="predicted"/>
<sequence length="158" mass="17186">MSLRSHDDEPRRPVGRAIGFARRIEDAFLTFVREHSLTLLRYALVTVFVWFGLLTTSGVNGIAGLIADVLWVLPSGSVDLLLGGWEIAIGLALLSRRTTRLAVVLAAAYVAVIMLPLVVSPEATFTQFPYGPSFEGVYILKDWVLLGGVMTVGGLLEE</sequence>
<dbReference type="Proteomes" id="UP001596312">
    <property type="component" value="Unassembled WGS sequence"/>
</dbReference>